<keyword evidence="3 6" id="KW-1133">Transmembrane helix</keyword>
<dbReference type="AlphaFoldDB" id="A7TSA6"/>
<feature type="region of interest" description="Disordered" evidence="5">
    <location>
        <begin position="180"/>
        <end position="230"/>
    </location>
</feature>
<name>A7TSA6_VANPO</name>
<dbReference type="eggNOG" id="ENOG502S5C0">
    <property type="taxonomic scope" value="Eukaryota"/>
</dbReference>
<dbReference type="OrthoDB" id="9985059at2759"/>
<reference evidence="9 10" key="1">
    <citation type="journal article" date="2007" name="Proc. Natl. Acad. Sci. U.S.A.">
        <title>Independent sorting-out of thousands of duplicated gene pairs in two yeast species descended from a whole-genome duplication.</title>
        <authorList>
            <person name="Scannell D.R."/>
            <person name="Frank A.C."/>
            <person name="Conant G.C."/>
            <person name="Byrne K.P."/>
            <person name="Woolfit M."/>
            <person name="Wolfe K.H."/>
        </authorList>
    </citation>
    <scope>NUCLEOTIDE SEQUENCE [LARGE SCALE GENOMIC DNA]</scope>
    <source>
        <strain evidence="10">ATCC 22028 / DSM 70294 / BCRC 21397 / CBS 2163 / NBRC 10782 / NRRL Y-8283 / UCD 57-17</strain>
    </source>
</reference>
<feature type="signal peptide" evidence="7">
    <location>
        <begin position="1"/>
        <end position="22"/>
    </location>
</feature>
<evidence type="ECO:0000256" key="3">
    <source>
        <dbReference type="ARBA" id="ARBA00022989"/>
    </source>
</evidence>
<dbReference type="Proteomes" id="UP000000267">
    <property type="component" value="Unassembled WGS sequence"/>
</dbReference>
<evidence type="ECO:0000256" key="1">
    <source>
        <dbReference type="ARBA" id="ARBA00004167"/>
    </source>
</evidence>
<dbReference type="Pfam" id="PF20520">
    <property type="entry name" value="Ac45-VOA1_TM"/>
    <property type="match status" value="1"/>
</dbReference>
<dbReference type="EMBL" id="DS480504">
    <property type="protein sequence ID" value="EDO14843.1"/>
    <property type="molecule type" value="Genomic_DNA"/>
</dbReference>
<evidence type="ECO:0000256" key="6">
    <source>
        <dbReference type="SAM" id="Phobius"/>
    </source>
</evidence>
<keyword evidence="2 6" id="KW-0812">Transmembrane</keyword>
<dbReference type="HOGENOM" id="CLU_1050442_0_0_1"/>
<accession>A7TSA6</accession>
<feature type="transmembrane region" description="Helical" evidence="6">
    <location>
        <begin position="245"/>
        <end position="270"/>
    </location>
</feature>
<keyword evidence="7" id="KW-0732">Signal</keyword>
<dbReference type="GeneID" id="5542878"/>
<evidence type="ECO:0000256" key="7">
    <source>
        <dbReference type="SAM" id="SignalP"/>
    </source>
</evidence>
<evidence type="ECO:0000259" key="8">
    <source>
        <dbReference type="Pfam" id="PF20520"/>
    </source>
</evidence>
<feature type="compositionally biased region" description="Basic and acidic residues" evidence="5">
    <location>
        <begin position="218"/>
        <end position="230"/>
    </location>
</feature>
<organism evidence="10">
    <name type="scientific">Vanderwaltozyma polyspora (strain ATCC 22028 / DSM 70294 / BCRC 21397 / CBS 2163 / NBRC 10782 / NRRL Y-8283 / UCD 57-17)</name>
    <name type="common">Kluyveromyces polysporus</name>
    <dbReference type="NCBI Taxonomy" id="436907"/>
    <lineage>
        <taxon>Eukaryota</taxon>
        <taxon>Fungi</taxon>
        <taxon>Dikarya</taxon>
        <taxon>Ascomycota</taxon>
        <taxon>Saccharomycotina</taxon>
        <taxon>Saccharomycetes</taxon>
        <taxon>Saccharomycetales</taxon>
        <taxon>Saccharomycetaceae</taxon>
        <taxon>Vanderwaltozyma</taxon>
    </lineage>
</organism>
<keyword evidence="10" id="KW-1185">Reference proteome</keyword>
<gene>
    <name evidence="9" type="ORF">Kpol_359p3</name>
</gene>
<dbReference type="InParanoid" id="A7TSA6"/>
<evidence type="ECO:0000256" key="2">
    <source>
        <dbReference type="ARBA" id="ARBA00022692"/>
    </source>
</evidence>
<feature type="compositionally biased region" description="Acidic residues" evidence="5">
    <location>
        <begin position="202"/>
        <end position="217"/>
    </location>
</feature>
<dbReference type="GO" id="GO:0016020">
    <property type="term" value="C:membrane"/>
    <property type="evidence" value="ECO:0007669"/>
    <property type="project" value="UniProtKB-SubCell"/>
</dbReference>
<evidence type="ECO:0000313" key="10">
    <source>
        <dbReference type="Proteomes" id="UP000000267"/>
    </source>
</evidence>
<protein>
    <recommendedName>
        <fullName evidence="8">V-type proton ATPase subunit S1/VOA1 transmembrane domain-containing protein</fullName>
    </recommendedName>
</protein>
<feature type="chain" id="PRO_5002715731" description="V-type proton ATPase subunit S1/VOA1 transmembrane domain-containing protein" evidence="7">
    <location>
        <begin position="23"/>
        <end position="288"/>
    </location>
</feature>
<keyword evidence="4 6" id="KW-0472">Membrane</keyword>
<proteinExistence type="predicted"/>
<evidence type="ECO:0000256" key="5">
    <source>
        <dbReference type="SAM" id="MobiDB-lite"/>
    </source>
</evidence>
<dbReference type="InterPro" id="IPR046756">
    <property type="entry name" value="VAS1/VOA1_TM"/>
</dbReference>
<dbReference type="STRING" id="436907.A7TSA6"/>
<dbReference type="PhylomeDB" id="A7TSA6"/>
<dbReference type="FunCoup" id="A7TSA6">
    <property type="interactions" value="51"/>
</dbReference>
<comment type="subcellular location">
    <subcellularLocation>
        <location evidence="1">Membrane</location>
        <topology evidence="1">Single-pass membrane protein</topology>
    </subcellularLocation>
</comment>
<evidence type="ECO:0000313" key="9">
    <source>
        <dbReference type="EMBL" id="EDO14843.1"/>
    </source>
</evidence>
<evidence type="ECO:0000256" key="4">
    <source>
        <dbReference type="ARBA" id="ARBA00023136"/>
    </source>
</evidence>
<sequence length="288" mass="33065">MLGLRTFLIHFVIMLQSMLVVASQSLSIAYISGEECKNVDSMKILASQSNIDRPLVILQFDKFAIYKQYSSSNKNYPYLTKYFEHDLNQVLPLEKDFKVEDYTNSEIIKLEQLPSSVSEILYTYPLRENFVIAIDFESAVYDLDQLDGFLESVTFFLDEYLPQTKVLAIISPEINVNSKKSISKKEEEEEEEAEKEDYKTETEEEYVNDNSEEDKDEVEAQDKKGKNKEDKEEDSDILSTIWTEGLLMCLLVSALLLGILFIAISWLASLEISYGALEKSTNPLKKTN</sequence>
<feature type="domain" description="V-type proton ATPase subunit S1/VOA1 transmembrane" evidence="8">
    <location>
        <begin position="241"/>
        <end position="279"/>
    </location>
</feature>
<dbReference type="KEGG" id="vpo:Kpol_359p3"/>
<dbReference type="OMA" id="HINSKDY"/>
<dbReference type="RefSeq" id="XP_001642701.1">
    <property type="nucleotide sequence ID" value="XM_001642651.1"/>
</dbReference>